<evidence type="ECO:0000313" key="13">
    <source>
        <dbReference type="Proteomes" id="UP001596253"/>
    </source>
</evidence>
<dbReference type="EC" id="2.2.1.1" evidence="4 10"/>
<keyword evidence="8" id="KW-0786">Thiamine pyrophosphate</keyword>
<dbReference type="InterPro" id="IPR049557">
    <property type="entry name" value="Transketolase_CS"/>
</dbReference>
<reference evidence="13" key="1">
    <citation type="journal article" date="2019" name="Int. J. Syst. Evol. Microbiol.">
        <title>The Global Catalogue of Microorganisms (GCM) 10K type strain sequencing project: providing services to taxonomists for standard genome sequencing and annotation.</title>
        <authorList>
            <consortium name="The Broad Institute Genomics Platform"/>
            <consortium name="The Broad Institute Genome Sequencing Center for Infectious Disease"/>
            <person name="Wu L."/>
            <person name="Ma J."/>
        </authorList>
    </citation>
    <scope>NUCLEOTIDE SEQUENCE [LARGE SCALE GENOMIC DNA]</scope>
    <source>
        <strain evidence="13">CCM 8932</strain>
    </source>
</reference>
<dbReference type="SMART" id="SM00861">
    <property type="entry name" value="Transket_pyr"/>
    <property type="match status" value="1"/>
</dbReference>
<organism evidence="12 13">
    <name type="scientific">Lactiplantibacillus dongliensis</name>
    <dbReference type="NCBI Taxonomy" id="2559919"/>
    <lineage>
        <taxon>Bacteria</taxon>
        <taxon>Bacillati</taxon>
        <taxon>Bacillota</taxon>
        <taxon>Bacilli</taxon>
        <taxon>Lactobacillales</taxon>
        <taxon>Lactobacillaceae</taxon>
        <taxon>Lactiplantibacillus</taxon>
    </lineage>
</organism>
<dbReference type="Pfam" id="PF02779">
    <property type="entry name" value="Transket_pyr"/>
    <property type="match status" value="1"/>
</dbReference>
<evidence type="ECO:0000256" key="2">
    <source>
        <dbReference type="ARBA" id="ARBA00001964"/>
    </source>
</evidence>
<name>A0ABW1R547_9LACO</name>
<dbReference type="CDD" id="cd02012">
    <property type="entry name" value="TPP_TK"/>
    <property type="match status" value="1"/>
</dbReference>
<comment type="catalytic activity">
    <reaction evidence="9">
        <text>D-sedoheptulose 7-phosphate + D-glyceraldehyde 3-phosphate = aldehydo-D-ribose 5-phosphate + D-xylulose 5-phosphate</text>
        <dbReference type="Rhea" id="RHEA:10508"/>
        <dbReference type="ChEBI" id="CHEBI:57483"/>
        <dbReference type="ChEBI" id="CHEBI:57737"/>
        <dbReference type="ChEBI" id="CHEBI:58273"/>
        <dbReference type="ChEBI" id="CHEBI:59776"/>
        <dbReference type="EC" id="2.2.1.1"/>
    </reaction>
</comment>
<dbReference type="SUPFAM" id="SSF52518">
    <property type="entry name" value="Thiamin diphosphate-binding fold (THDP-binding)"/>
    <property type="match status" value="2"/>
</dbReference>
<gene>
    <name evidence="12" type="primary">tkt</name>
    <name evidence="12" type="ORF">ACFP3T_10010</name>
</gene>
<dbReference type="CDD" id="cd07033">
    <property type="entry name" value="TPP_PYR_DXS_TK_like"/>
    <property type="match status" value="1"/>
</dbReference>
<dbReference type="InterPro" id="IPR005474">
    <property type="entry name" value="Transketolase_N"/>
</dbReference>
<dbReference type="PROSITE" id="PS00801">
    <property type="entry name" value="TRANSKETOLASE_1"/>
    <property type="match status" value="1"/>
</dbReference>
<dbReference type="PANTHER" id="PTHR43522:SF2">
    <property type="entry name" value="TRANSKETOLASE 1-RELATED"/>
    <property type="match status" value="1"/>
</dbReference>
<comment type="cofactor">
    <cofactor evidence="2">
        <name>thiamine diphosphate</name>
        <dbReference type="ChEBI" id="CHEBI:58937"/>
    </cofactor>
</comment>
<dbReference type="InterPro" id="IPR055152">
    <property type="entry name" value="Transketolase-like_C_2"/>
</dbReference>
<evidence type="ECO:0000256" key="9">
    <source>
        <dbReference type="ARBA" id="ARBA00049473"/>
    </source>
</evidence>
<dbReference type="Pfam" id="PF00456">
    <property type="entry name" value="Transketolase_N"/>
    <property type="match status" value="1"/>
</dbReference>
<evidence type="ECO:0000256" key="6">
    <source>
        <dbReference type="ARBA" id="ARBA00022723"/>
    </source>
</evidence>
<evidence type="ECO:0000259" key="11">
    <source>
        <dbReference type="SMART" id="SM00861"/>
    </source>
</evidence>
<accession>A0ABW1R547</accession>
<protein>
    <recommendedName>
        <fullName evidence="4 10">Transketolase</fullName>
        <ecNumber evidence="4 10">2.2.1.1</ecNumber>
    </recommendedName>
</protein>
<sequence>MRFDEIDQLAVNTVRMLGIDSIEAAKSGHPGIVLGAAPMSYVLWNYYLKVDPNQPNWADRDRFVLSAGHGSAMLYSLLHLSHYEVSLDDLKHFRKLGSKTPGHPEYGVTPGVEATTGPLGQGFGMAVGMAMTEKHLAAQYNRPGLPIVDHYTYVVAGDGDLMEGVSHEAASLAGHLNLNKLVVLYDSNDVVLDGPLGKSFSEDVAARFKAYHWNVLQVADGTDLAEISDALQAAKSNQHGPTLIEVKSTLGYGSPQAGTHKVHGSPLGQQTTATKSALGWEQPAFTVPSVVADRFTNEIVARGETAQATWQALFDRYQQQHPVLAQQFQAGLMSQLPANWQTPLQAVPAKGDEATRASSSRVLQAAAQTVPNLWGGSADLSSSNKTFIQGEQWFSNNQPLGRNIAFGIREFAEGTVMNGIALHGGTRIFGSTFLVFADYMKPAIRLAALQKLPVIYIFTHDSIAVGEDGPTHEPIEQVENLRSIPGLTVIRPADLRETKAAWQFALSQTTGPTALILSRQALPQLTVKAPAALQLLDGYIAAPAKQSAALTILATGSEVGLGLQVQAELAAQQIDSQVVSVPSYERFNQQREADKQALIGDSGHPRAAIEFGVGNYWHRYVQQPELVFGIDQFGASGSVDEVLRSFEMTPTVIAQQIVAAMG</sequence>
<evidence type="ECO:0000256" key="10">
    <source>
        <dbReference type="NCBIfam" id="TIGR00232"/>
    </source>
</evidence>
<dbReference type="InterPro" id="IPR029061">
    <property type="entry name" value="THDP-binding"/>
</dbReference>
<dbReference type="InterPro" id="IPR009014">
    <property type="entry name" value="Transketo_C/PFOR_II"/>
</dbReference>
<dbReference type="InterPro" id="IPR033247">
    <property type="entry name" value="Transketolase_fam"/>
</dbReference>
<dbReference type="SUPFAM" id="SSF52922">
    <property type="entry name" value="TK C-terminal domain-like"/>
    <property type="match status" value="1"/>
</dbReference>
<keyword evidence="7" id="KW-0460">Magnesium</keyword>
<dbReference type="GO" id="GO:0004802">
    <property type="term" value="F:transketolase activity"/>
    <property type="evidence" value="ECO:0007669"/>
    <property type="project" value="UniProtKB-EC"/>
</dbReference>
<comment type="cofactor">
    <cofactor evidence="1">
        <name>Mg(2+)</name>
        <dbReference type="ChEBI" id="CHEBI:18420"/>
    </cofactor>
</comment>
<keyword evidence="6" id="KW-0479">Metal-binding</keyword>
<dbReference type="EMBL" id="JBHSSD010000042">
    <property type="protein sequence ID" value="MFC6165003.1"/>
    <property type="molecule type" value="Genomic_DNA"/>
</dbReference>
<feature type="domain" description="Transketolase-like pyrimidine-binding" evidence="11">
    <location>
        <begin position="353"/>
        <end position="524"/>
    </location>
</feature>
<dbReference type="Proteomes" id="UP001596253">
    <property type="component" value="Unassembled WGS sequence"/>
</dbReference>
<comment type="similarity">
    <text evidence="3">Belongs to the transketolase family.</text>
</comment>
<evidence type="ECO:0000256" key="3">
    <source>
        <dbReference type="ARBA" id="ARBA00007131"/>
    </source>
</evidence>
<evidence type="ECO:0000256" key="5">
    <source>
        <dbReference type="ARBA" id="ARBA00022679"/>
    </source>
</evidence>
<comment type="caution">
    <text evidence="12">The sequence shown here is derived from an EMBL/GenBank/DDBJ whole genome shotgun (WGS) entry which is preliminary data.</text>
</comment>
<evidence type="ECO:0000256" key="8">
    <source>
        <dbReference type="ARBA" id="ARBA00023052"/>
    </source>
</evidence>
<dbReference type="InterPro" id="IPR005478">
    <property type="entry name" value="Transketolase_bac-like"/>
</dbReference>
<evidence type="ECO:0000256" key="7">
    <source>
        <dbReference type="ARBA" id="ARBA00022842"/>
    </source>
</evidence>
<dbReference type="Gene3D" id="3.40.50.920">
    <property type="match status" value="1"/>
</dbReference>
<dbReference type="NCBIfam" id="TIGR00232">
    <property type="entry name" value="tktlase_bact"/>
    <property type="match status" value="1"/>
</dbReference>
<proteinExistence type="inferred from homology"/>
<evidence type="ECO:0000313" key="12">
    <source>
        <dbReference type="EMBL" id="MFC6165003.1"/>
    </source>
</evidence>
<dbReference type="Pfam" id="PF22613">
    <property type="entry name" value="Transketolase_C_1"/>
    <property type="match status" value="1"/>
</dbReference>
<dbReference type="RefSeq" id="WP_137639189.1">
    <property type="nucleotide sequence ID" value="NZ_BJDK01000003.1"/>
</dbReference>
<evidence type="ECO:0000256" key="4">
    <source>
        <dbReference type="ARBA" id="ARBA00013152"/>
    </source>
</evidence>
<dbReference type="InterPro" id="IPR005475">
    <property type="entry name" value="Transketolase-like_Pyr-bd"/>
</dbReference>
<keyword evidence="13" id="KW-1185">Reference proteome</keyword>
<keyword evidence="5 12" id="KW-0808">Transferase</keyword>
<evidence type="ECO:0000256" key="1">
    <source>
        <dbReference type="ARBA" id="ARBA00001946"/>
    </source>
</evidence>
<dbReference type="Gene3D" id="3.40.50.970">
    <property type="match status" value="2"/>
</dbReference>
<dbReference type="PANTHER" id="PTHR43522">
    <property type="entry name" value="TRANSKETOLASE"/>
    <property type="match status" value="1"/>
</dbReference>